<dbReference type="OrthoDB" id="5241234at2"/>
<evidence type="ECO:0000256" key="1">
    <source>
        <dbReference type="ARBA" id="ARBA00023450"/>
    </source>
</evidence>
<evidence type="ECO:0000259" key="2">
    <source>
        <dbReference type="SMART" id="SM00507"/>
    </source>
</evidence>
<dbReference type="Pfam" id="PF02720">
    <property type="entry name" value="DUF222"/>
    <property type="match status" value="1"/>
</dbReference>
<dbReference type="AlphaFoldDB" id="A0A263CXS9"/>
<keyword evidence="3" id="KW-0255">Endonuclease</keyword>
<dbReference type="CDD" id="cd00085">
    <property type="entry name" value="HNHc"/>
    <property type="match status" value="1"/>
</dbReference>
<keyword evidence="3" id="KW-0378">Hydrolase</keyword>
<dbReference type="Gene3D" id="1.10.30.50">
    <property type="match status" value="1"/>
</dbReference>
<feature type="domain" description="HNH nuclease" evidence="2">
    <location>
        <begin position="287"/>
        <end position="339"/>
    </location>
</feature>
<keyword evidence="3" id="KW-0540">Nuclease</keyword>
<dbReference type="EMBL" id="NKYE01000016">
    <property type="protein sequence ID" value="OZM70960.1"/>
    <property type="molecule type" value="Genomic_DNA"/>
</dbReference>
<reference evidence="3 4" key="1">
    <citation type="submission" date="2017-07" db="EMBL/GenBank/DDBJ databases">
        <title>Amycolatopsis antarcticus sp. nov., isolated from the surface of an Antarcticus brown macroalga.</title>
        <authorList>
            <person name="Wang J."/>
            <person name="Leiva S."/>
            <person name="Huang J."/>
            <person name="Huang Y."/>
        </authorList>
    </citation>
    <scope>NUCLEOTIDE SEQUENCE [LARGE SCALE GENOMIC DNA]</scope>
    <source>
        <strain evidence="3 4">AU-G6</strain>
    </source>
</reference>
<comment type="caution">
    <text evidence="3">The sequence shown here is derived from an EMBL/GenBank/DDBJ whole genome shotgun (WGS) entry which is preliminary data.</text>
</comment>
<gene>
    <name evidence="3" type="ORF">CFN78_22675</name>
</gene>
<dbReference type="Pfam" id="PF01844">
    <property type="entry name" value="HNH"/>
    <property type="match status" value="1"/>
</dbReference>
<evidence type="ECO:0000313" key="4">
    <source>
        <dbReference type="Proteomes" id="UP000242444"/>
    </source>
</evidence>
<protein>
    <submittedName>
        <fullName evidence="3">HNH endonuclease</fullName>
    </submittedName>
</protein>
<sequence>MESLSPRELLRVIRDAGIARARAEATQLRTMARFAELSGDARGVDAELALLLSTTEHQAQRQVAMASALTTRLPRTLSAMEAGVIDAYKASKIVDATNPLSDCQAHEVDSMMAGRLAGKNPTGIRRAVVRLVALIDPDGHAARAAKRRAERNVQLVHQDDGIATLAADLPVEVASAIYSRVDRIARTLRGKDEARTLEQLRADVLAELCLGLRDAEPRAEVFVHVAATTLAGVDDDPAELAGHGPVPAWLARHLAAHPDSVLRKVVTDPVNGTVRDVGRTRYRPPAALDELVRVRDRECRAPGCHRPAHQADLDHVEEWSAGGATAARNLTALCRKHHRLKDQPGWRYDADAVGTLTVTTPTGIRCITRPEPLREASLPAPF</sequence>
<name>A0A263CXS9_9PSEU</name>
<proteinExistence type="inferred from homology"/>
<dbReference type="InterPro" id="IPR003615">
    <property type="entry name" value="HNH_nuc"/>
</dbReference>
<dbReference type="Proteomes" id="UP000242444">
    <property type="component" value="Unassembled WGS sequence"/>
</dbReference>
<dbReference type="GO" id="GO:0004519">
    <property type="term" value="F:endonuclease activity"/>
    <property type="evidence" value="ECO:0007669"/>
    <property type="project" value="UniProtKB-KW"/>
</dbReference>
<organism evidence="3 4">
    <name type="scientific">Amycolatopsis antarctica</name>
    <dbReference type="NCBI Taxonomy" id="1854586"/>
    <lineage>
        <taxon>Bacteria</taxon>
        <taxon>Bacillati</taxon>
        <taxon>Actinomycetota</taxon>
        <taxon>Actinomycetes</taxon>
        <taxon>Pseudonocardiales</taxon>
        <taxon>Pseudonocardiaceae</taxon>
        <taxon>Amycolatopsis</taxon>
    </lineage>
</organism>
<keyword evidence="4" id="KW-1185">Reference proteome</keyword>
<accession>A0A263CXS9</accession>
<dbReference type="InterPro" id="IPR003870">
    <property type="entry name" value="DUF222"/>
</dbReference>
<evidence type="ECO:0000313" key="3">
    <source>
        <dbReference type="EMBL" id="OZM70960.1"/>
    </source>
</evidence>
<dbReference type="SMART" id="SM00507">
    <property type="entry name" value="HNHc"/>
    <property type="match status" value="1"/>
</dbReference>
<dbReference type="InterPro" id="IPR002711">
    <property type="entry name" value="HNH"/>
</dbReference>
<dbReference type="GO" id="GO:0008270">
    <property type="term" value="F:zinc ion binding"/>
    <property type="evidence" value="ECO:0007669"/>
    <property type="project" value="InterPro"/>
</dbReference>
<dbReference type="InParanoid" id="A0A263CXS9"/>
<dbReference type="GO" id="GO:0003676">
    <property type="term" value="F:nucleic acid binding"/>
    <property type="evidence" value="ECO:0007669"/>
    <property type="project" value="InterPro"/>
</dbReference>
<comment type="similarity">
    <text evidence="1">Belongs to the Rv1128c/1148c/1588c/1702c/1945/3466 family.</text>
</comment>